<sequence>MADRSAVKKLSLKNPWHLIALGFGSGLCPKAPGTCGSLVAAIPCGLLLAWQLYGVLAVLFMVTFIGGTYACAQAEKAMGEHDHGAVVIDEFAGMFLTALTVPAGMALYGTISTFVLFRIFDILKPFPVSWADKKVPGGLGIMLDDVLAGLYAAIANYLLFAIVL</sequence>
<comment type="subcellular location">
    <subcellularLocation>
        <location evidence="1">Cell inner membrane</location>
        <topology evidence="1">Multi-pass membrane protein</topology>
    </subcellularLocation>
</comment>
<keyword evidence="1" id="KW-0997">Cell inner membrane</keyword>
<dbReference type="CDD" id="cd06971">
    <property type="entry name" value="PgpA"/>
    <property type="match status" value="1"/>
</dbReference>
<evidence type="ECO:0000313" key="4">
    <source>
        <dbReference type="EMBL" id="MBU3826649.1"/>
    </source>
</evidence>
<dbReference type="InterPro" id="IPR036681">
    <property type="entry name" value="PgpA-like_sf"/>
</dbReference>
<reference evidence="4" key="2">
    <citation type="submission" date="2021-04" db="EMBL/GenBank/DDBJ databases">
        <authorList>
            <person name="Gilroy R."/>
        </authorList>
    </citation>
    <scope>NUCLEOTIDE SEQUENCE</scope>
    <source>
        <strain evidence="4">687</strain>
    </source>
</reference>
<name>A0A9E2KNS1_9GAMM</name>
<dbReference type="GO" id="GO:0008962">
    <property type="term" value="F:phosphatidylglycerophosphatase activity"/>
    <property type="evidence" value="ECO:0007669"/>
    <property type="project" value="UniProtKB-EC"/>
</dbReference>
<dbReference type="Proteomes" id="UP000824150">
    <property type="component" value="Unassembled WGS sequence"/>
</dbReference>
<evidence type="ECO:0000259" key="3">
    <source>
        <dbReference type="Pfam" id="PF04608"/>
    </source>
</evidence>
<feature type="transmembrane region" description="Helical" evidence="2">
    <location>
        <begin position="50"/>
        <end position="72"/>
    </location>
</feature>
<evidence type="ECO:0000256" key="2">
    <source>
        <dbReference type="SAM" id="Phobius"/>
    </source>
</evidence>
<dbReference type="GO" id="GO:0005886">
    <property type="term" value="C:plasma membrane"/>
    <property type="evidence" value="ECO:0007669"/>
    <property type="project" value="UniProtKB-SubCell"/>
</dbReference>
<keyword evidence="1" id="KW-1208">Phospholipid metabolism</keyword>
<organism evidence="4 5">
    <name type="scientific">Candidatus Anaerobiospirillum merdipullorum</name>
    <dbReference type="NCBI Taxonomy" id="2838450"/>
    <lineage>
        <taxon>Bacteria</taxon>
        <taxon>Pseudomonadati</taxon>
        <taxon>Pseudomonadota</taxon>
        <taxon>Gammaproteobacteria</taxon>
        <taxon>Aeromonadales</taxon>
        <taxon>Succinivibrionaceae</taxon>
        <taxon>Anaerobiospirillum</taxon>
    </lineage>
</organism>
<dbReference type="GO" id="GO:0009395">
    <property type="term" value="P:phospholipid catabolic process"/>
    <property type="evidence" value="ECO:0007669"/>
    <property type="project" value="UniProtKB-KW"/>
</dbReference>
<keyword evidence="1" id="KW-0479">Metal-binding</keyword>
<evidence type="ECO:0000313" key="5">
    <source>
        <dbReference type="Proteomes" id="UP000824150"/>
    </source>
</evidence>
<keyword evidence="1" id="KW-0443">Lipid metabolism</keyword>
<gene>
    <name evidence="4" type="ORF">IAA31_04070</name>
</gene>
<dbReference type="PANTHER" id="PTHR36305">
    <property type="entry name" value="PHOSPHATIDYLGLYCEROPHOSPHATASE A"/>
    <property type="match status" value="1"/>
</dbReference>
<dbReference type="InterPro" id="IPR007686">
    <property type="entry name" value="YutG/PgpA"/>
</dbReference>
<dbReference type="AlphaFoldDB" id="A0A9E2KNS1"/>
<dbReference type="Pfam" id="PF04608">
    <property type="entry name" value="PgpA"/>
    <property type="match status" value="1"/>
</dbReference>
<keyword evidence="1 2" id="KW-0472">Membrane</keyword>
<dbReference type="SUPFAM" id="SSF101307">
    <property type="entry name" value="YutG-like"/>
    <property type="match status" value="1"/>
</dbReference>
<keyword evidence="1" id="KW-1003">Cell membrane</keyword>
<keyword evidence="2" id="KW-1133">Transmembrane helix</keyword>
<feature type="domain" description="YutG/PgpA" evidence="3">
    <location>
        <begin position="19"/>
        <end position="159"/>
    </location>
</feature>
<comment type="cofactor">
    <cofactor evidence="1">
        <name>Mg(2+)</name>
        <dbReference type="ChEBI" id="CHEBI:18420"/>
    </cofactor>
</comment>
<comment type="catalytic activity">
    <reaction evidence="1">
        <text>a 1,2-diacyl-sn-glycero-3-phospho-(1'-sn-glycero-3'-phosphate) + H2O = a 1,2-diacyl-sn-glycero-3-phospho-(1'-sn-glycerol) + phosphate</text>
        <dbReference type="Rhea" id="RHEA:33751"/>
        <dbReference type="ChEBI" id="CHEBI:15377"/>
        <dbReference type="ChEBI" id="CHEBI:43474"/>
        <dbReference type="ChEBI" id="CHEBI:60110"/>
        <dbReference type="ChEBI" id="CHEBI:64716"/>
        <dbReference type="EC" id="3.1.3.27"/>
    </reaction>
</comment>
<reference evidence="4" key="1">
    <citation type="journal article" date="2021" name="PeerJ">
        <title>Extensive microbial diversity within the chicken gut microbiome revealed by metagenomics and culture.</title>
        <authorList>
            <person name="Gilroy R."/>
            <person name="Ravi A."/>
            <person name="Getino M."/>
            <person name="Pursley I."/>
            <person name="Horton D.L."/>
            <person name="Alikhan N.F."/>
            <person name="Baker D."/>
            <person name="Gharbi K."/>
            <person name="Hall N."/>
            <person name="Watson M."/>
            <person name="Adriaenssens E.M."/>
            <person name="Foster-Nyarko E."/>
            <person name="Jarju S."/>
            <person name="Secka A."/>
            <person name="Antonio M."/>
            <person name="Oren A."/>
            <person name="Chaudhuri R.R."/>
            <person name="La Ragione R."/>
            <person name="Hildebrand F."/>
            <person name="Pallen M.J."/>
        </authorList>
    </citation>
    <scope>NUCLEOTIDE SEQUENCE</scope>
    <source>
        <strain evidence="4">687</strain>
    </source>
</reference>
<dbReference type="GO" id="GO:0046872">
    <property type="term" value="F:metal ion binding"/>
    <property type="evidence" value="ECO:0007669"/>
    <property type="project" value="UniProtKB-KW"/>
</dbReference>
<comment type="pathway">
    <text evidence="1">Phospholipid metabolism; phosphatidylglycerol biosynthesis; phosphatidylglycerol from CDP-diacylglycerol: step 2/2.</text>
</comment>
<comment type="caution">
    <text evidence="4">The sequence shown here is derived from an EMBL/GenBank/DDBJ whole genome shotgun (WGS) entry which is preliminary data.</text>
</comment>
<dbReference type="PANTHER" id="PTHR36305:SF1">
    <property type="entry name" value="PHOSPHATIDYLGLYCEROPHOSPHATASE A"/>
    <property type="match status" value="1"/>
</dbReference>
<keyword evidence="1 4" id="KW-0378">Hydrolase</keyword>
<dbReference type="EMBL" id="JAHLFG010000041">
    <property type="protein sequence ID" value="MBU3826649.1"/>
    <property type="molecule type" value="Genomic_DNA"/>
</dbReference>
<keyword evidence="1" id="KW-0595">Phospholipid degradation</keyword>
<dbReference type="PIRSF" id="PIRSF006162">
    <property type="entry name" value="PgpA"/>
    <property type="match status" value="1"/>
</dbReference>
<accession>A0A9E2KNS1</accession>
<proteinExistence type="predicted"/>
<keyword evidence="1 2" id="KW-0812">Transmembrane</keyword>
<feature type="transmembrane region" description="Helical" evidence="2">
    <location>
        <begin position="93"/>
        <end position="120"/>
    </location>
</feature>
<protein>
    <recommendedName>
        <fullName evidence="1">Phosphatidylglycerophosphatase A</fullName>
        <ecNumber evidence="1">3.1.3.27</ecNumber>
    </recommendedName>
    <alternativeName>
        <fullName evidence="1">Phosphatidylglycerolphosphate phosphatase A</fullName>
    </alternativeName>
</protein>
<comment type="function">
    <text evidence="1">Lipid phosphatase which dephosphorylates phosphatidylglycerophosphate (PGP) to phosphatidylglycerol (PG).</text>
</comment>
<keyword evidence="1" id="KW-0460">Magnesium</keyword>
<evidence type="ECO:0000256" key="1">
    <source>
        <dbReference type="PIRNR" id="PIRNR006162"/>
    </source>
</evidence>
<dbReference type="EC" id="3.1.3.27" evidence="1"/>
<feature type="transmembrane region" description="Helical" evidence="2">
    <location>
        <begin position="140"/>
        <end position="163"/>
    </location>
</feature>
<keyword evidence="1" id="KW-0442">Lipid degradation</keyword>
<dbReference type="InterPro" id="IPR026037">
    <property type="entry name" value="PgpA"/>
</dbReference>